<keyword evidence="13" id="KW-1185">Reference proteome</keyword>
<proteinExistence type="inferred from homology"/>
<dbReference type="FunFam" id="3.90.1150.10:FF:000025">
    <property type="entry name" value="Glycine cleavage system P protein"/>
    <property type="match status" value="1"/>
</dbReference>
<dbReference type="OrthoDB" id="9801272at2"/>
<comment type="function">
    <text evidence="2 8">The glycine cleavage system catalyzes the degradation of glycine. The P protein binds the alpha-amino group of glycine through its pyridoxal phosphate cofactor; CO(2) is released and the remaining methylamine moiety is then transferred to the lipoamide cofactor of the H protein.</text>
</comment>
<dbReference type="InterPro" id="IPR015424">
    <property type="entry name" value="PyrdxlP-dep_Trfase"/>
</dbReference>
<dbReference type="GO" id="GO:0016594">
    <property type="term" value="F:glycine binding"/>
    <property type="evidence" value="ECO:0007669"/>
    <property type="project" value="TreeGrafter"/>
</dbReference>
<dbReference type="GO" id="GO:0019464">
    <property type="term" value="P:glycine decarboxylation via glycine cleavage system"/>
    <property type="evidence" value="ECO:0007669"/>
    <property type="project" value="UniProtKB-UniRule"/>
</dbReference>
<evidence type="ECO:0000313" key="13">
    <source>
        <dbReference type="Proteomes" id="UP000192911"/>
    </source>
</evidence>
<dbReference type="Gene3D" id="3.40.640.10">
    <property type="entry name" value="Type I PLP-dependent aspartate aminotransferase-like (Major domain)"/>
    <property type="match status" value="2"/>
</dbReference>
<keyword evidence="4 8" id="KW-0663">Pyridoxal phosphate</keyword>
<evidence type="ECO:0000256" key="5">
    <source>
        <dbReference type="ARBA" id="ARBA00023002"/>
    </source>
</evidence>
<name>A0A1X7GP99_TRICW</name>
<evidence type="ECO:0000256" key="1">
    <source>
        <dbReference type="ARBA" id="ARBA00001933"/>
    </source>
</evidence>
<evidence type="ECO:0000256" key="3">
    <source>
        <dbReference type="ARBA" id="ARBA00010756"/>
    </source>
</evidence>
<dbReference type="HAMAP" id="MF_00711">
    <property type="entry name" value="GcvP"/>
    <property type="match status" value="1"/>
</dbReference>
<dbReference type="AlphaFoldDB" id="A0A1X7GP99"/>
<dbReference type="Pfam" id="PF02347">
    <property type="entry name" value="GDC-P"/>
    <property type="match status" value="2"/>
</dbReference>
<dbReference type="GO" id="GO:0005960">
    <property type="term" value="C:glycine cleavage complex"/>
    <property type="evidence" value="ECO:0007669"/>
    <property type="project" value="TreeGrafter"/>
</dbReference>
<feature type="domain" description="Glycine cleavage system P-protein N-terminal" evidence="10">
    <location>
        <begin position="28"/>
        <end position="454"/>
    </location>
</feature>
<reference evidence="13" key="1">
    <citation type="submission" date="2017-04" db="EMBL/GenBank/DDBJ databases">
        <authorList>
            <person name="Varghese N."/>
            <person name="Submissions S."/>
        </authorList>
    </citation>
    <scope>NUCLEOTIDE SEQUENCE [LARGE SCALE GENOMIC DNA]</scope>
    <source>
        <strain evidence="13">Ballard 720</strain>
    </source>
</reference>
<feature type="domain" description="Glycine dehydrogenase C-terminal" evidence="11">
    <location>
        <begin position="803"/>
        <end position="924"/>
    </location>
</feature>
<evidence type="ECO:0000256" key="6">
    <source>
        <dbReference type="ARBA" id="ARBA00046415"/>
    </source>
</evidence>
<dbReference type="Proteomes" id="UP000192911">
    <property type="component" value="Unassembled WGS sequence"/>
</dbReference>
<evidence type="ECO:0000259" key="10">
    <source>
        <dbReference type="Pfam" id="PF02347"/>
    </source>
</evidence>
<dbReference type="GO" id="GO:0030170">
    <property type="term" value="F:pyridoxal phosphate binding"/>
    <property type="evidence" value="ECO:0007669"/>
    <property type="project" value="TreeGrafter"/>
</dbReference>
<feature type="domain" description="Glycine cleavage system P-protein N-terminal" evidence="10">
    <location>
        <begin position="499"/>
        <end position="758"/>
    </location>
</feature>
<dbReference type="GO" id="GO:0005829">
    <property type="term" value="C:cytosol"/>
    <property type="evidence" value="ECO:0007669"/>
    <property type="project" value="TreeGrafter"/>
</dbReference>
<feature type="modified residue" description="N6-(pyridoxal phosphate)lysine" evidence="8 9">
    <location>
        <position position="730"/>
    </location>
</feature>
<dbReference type="SUPFAM" id="SSF53383">
    <property type="entry name" value="PLP-dependent transferases"/>
    <property type="match status" value="2"/>
</dbReference>
<evidence type="ECO:0000256" key="7">
    <source>
        <dbReference type="ARBA" id="ARBA00049026"/>
    </source>
</evidence>
<evidence type="ECO:0000259" key="11">
    <source>
        <dbReference type="Pfam" id="PF21478"/>
    </source>
</evidence>
<dbReference type="FunFam" id="3.40.640.10:FF:000005">
    <property type="entry name" value="Glycine dehydrogenase (decarboxylating), mitochondrial"/>
    <property type="match status" value="1"/>
</dbReference>
<keyword evidence="5 8" id="KW-0560">Oxidoreductase</keyword>
<accession>A0A1X7GP99</accession>
<dbReference type="NCBIfam" id="NF003346">
    <property type="entry name" value="PRK04366.1"/>
    <property type="match status" value="1"/>
</dbReference>
<dbReference type="FunFam" id="3.40.640.10:FF:000007">
    <property type="entry name" value="glycine dehydrogenase (Decarboxylating), mitochondrial"/>
    <property type="match status" value="1"/>
</dbReference>
<dbReference type="InterPro" id="IPR049315">
    <property type="entry name" value="GDC-P_N"/>
</dbReference>
<comment type="cofactor">
    <cofactor evidence="1 8 9">
        <name>pyridoxal 5'-phosphate</name>
        <dbReference type="ChEBI" id="CHEBI:597326"/>
    </cofactor>
</comment>
<dbReference type="STRING" id="28094.SAMN06295900_11720"/>
<gene>
    <name evidence="8" type="primary">gcvP</name>
    <name evidence="12" type="ORF">SAMN06295900_11720</name>
</gene>
<dbReference type="GO" id="GO:0004375">
    <property type="term" value="F:glycine dehydrogenase (decarboxylating) activity"/>
    <property type="evidence" value="ECO:0007669"/>
    <property type="project" value="UniProtKB-EC"/>
</dbReference>
<dbReference type="InterPro" id="IPR003437">
    <property type="entry name" value="GcvP"/>
</dbReference>
<evidence type="ECO:0000313" key="12">
    <source>
        <dbReference type="EMBL" id="SMF72574.1"/>
    </source>
</evidence>
<dbReference type="InterPro" id="IPR015422">
    <property type="entry name" value="PyrdxlP-dep_Trfase_small"/>
</dbReference>
<evidence type="ECO:0000256" key="9">
    <source>
        <dbReference type="PIRSR" id="PIRSR603437-50"/>
    </source>
</evidence>
<protein>
    <recommendedName>
        <fullName evidence="8">Glycine dehydrogenase (decarboxylating)</fullName>
        <ecNumber evidence="8">1.4.4.2</ecNumber>
    </recommendedName>
    <alternativeName>
        <fullName evidence="8">Glycine cleavage system P-protein</fullName>
    </alternativeName>
    <alternativeName>
        <fullName evidence="8">Glycine decarboxylase</fullName>
    </alternativeName>
    <alternativeName>
        <fullName evidence="8">Glycine dehydrogenase (aminomethyl-transferring)</fullName>
    </alternativeName>
</protein>
<dbReference type="RefSeq" id="WP_085229936.1">
    <property type="nucleotide sequence ID" value="NZ_BSQD01000015.1"/>
</dbReference>
<dbReference type="Pfam" id="PF21478">
    <property type="entry name" value="GcvP2_C"/>
    <property type="match status" value="1"/>
</dbReference>
<dbReference type="Gene3D" id="3.90.1150.10">
    <property type="entry name" value="Aspartate Aminotransferase, domain 1"/>
    <property type="match status" value="2"/>
</dbReference>
<evidence type="ECO:0000256" key="2">
    <source>
        <dbReference type="ARBA" id="ARBA00003788"/>
    </source>
</evidence>
<dbReference type="InterPro" id="IPR015421">
    <property type="entry name" value="PyrdxlP-dep_Trfase_major"/>
</dbReference>
<dbReference type="EC" id="1.4.4.2" evidence="8"/>
<organism evidence="12 13">
    <name type="scientific">Trinickia caryophylli</name>
    <name type="common">Paraburkholderia caryophylli</name>
    <dbReference type="NCBI Taxonomy" id="28094"/>
    <lineage>
        <taxon>Bacteria</taxon>
        <taxon>Pseudomonadati</taxon>
        <taxon>Pseudomonadota</taxon>
        <taxon>Betaproteobacteria</taxon>
        <taxon>Burkholderiales</taxon>
        <taxon>Burkholderiaceae</taxon>
        <taxon>Trinickia</taxon>
    </lineage>
</organism>
<dbReference type="EMBL" id="FXAH01000017">
    <property type="protein sequence ID" value="SMF72574.1"/>
    <property type="molecule type" value="Genomic_DNA"/>
</dbReference>
<sequence>MKLEHPDRLMKSIPSSLAALEVHDAFAERHIGPDDAEQRTMLEALGFASRAALIDAVIPPAIRRADPLPLGPFSQPKSEAEALAALRELADKNEVFRSYIGQGYYNTHTPTVILRNVLENPAWYTAYTPYQPEISQGRLEALLNFQQMITDLTGLAIANASLLDEATAAAEAMTLLQRAGKPRSNIFYVADDVLAQTIEVVRTRARPIGIEVQVGPADAAASANAFGVLLQYPGVHGHVRDYRALTEAIHAAGGHVVVAADLLALTLLTPPGEWGADVAVGNSQRFGVPVGFGGPHAAYMAVRDEFKRQMPGRLVGVTVDAQGKPALRLALQTREQHIRREKATSNVCTAQALLAIMASMYAVYHGPQGLATIARRVHRVATLLASGVRQLGYAVVNDTFFDTLTIETGARTAAVHDAAKAARINLRRVSDARVGVSVDETTTRQDLADLLKVFAHAAGAIDVPHVDALDAAAVRTAEAGTHTAWPAALSRTSAFLTHHVFNRHHSETQMLRYLRSLADKDLALDRTMIPLGSCTMKLNATSEMLPVTWPEFAQIHPFAPAEQTVGYREMIDQLEAMLVAATGYAAVSLQPNAGSQGEYAGLLVIRAYHESRGEGHRDVCLIPASAHGTNPASAHMAGMKVVVVGCDAQGNVDVDDLKAKAAEHAANLAAIMITYPSTHGVFEQNVREICEIVHANGGQVYVDGANMNAMVGLTAPGQFGGDVSHLNLHKTFCIPHGGGGPGIGPVAVGAHLAQFLPNQVSSGYRRAESGIGAVSAAPYGSASILPISWMYIAMMGAKNLTAATEVAILNANYVARKLAPHYPVLYSGPGGLVAHECILDLRPIKDASGVSVDDVAKRLADYGFHAPTMSFPVPGTLMVEPTESESKEELDRFIEAMIAIREEIRAVEDGRADREDNPLKHAPHTAAVVTANEWPHAYSREAAAYPLPSLATAKYWPPVGRADNAYGDRNLFCSCVPVADYS</sequence>
<dbReference type="InterPro" id="IPR020581">
    <property type="entry name" value="GDC_P"/>
</dbReference>
<evidence type="ECO:0000256" key="4">
    <source>
        <dbReference type="ARBA" id="ARBA00022898"/>
    </source>
</evidence>
<evidence type="ECO:0000256" key="8">
    <source>
        <dbReference type="HAMAP-Rule" id="MF_00711"/>
    </source>
</evidence>
<dbReference type="PANTHER" id="PTHR11773:SF1">
    <property type="entry name" value="GLYCINE DEHYDROGENASE (DECARBOXYLATING), MITOCHONDRIAL"/>
    <property type="match status" value="1"/>
</dbReference>
<dbReference type="InterPro" id="IPR049316">
    <property type="entry name" value="GDC-P_C"/>
</dbReference>
<dbReference type="PANTHER" id="PTHR11773">
    <property type="entry name" value="GLYCINE DEHYDROGENASE, DECARBOXYLATING"/>
    <property type="match status" value="1"/>
</dbReference>
<dbReference type="CDD" id="cd00613">
    <property type="entry name" value="GDC-P"/>
    <property type="match status" value="2"/>
</dbReference>
<comment type="similarity">
    <text evidence="3 8">Belongs to the GcvP family.</text>
</comment>
<dbReference type="FunFam" id="3.90.1150.10:FF:000007">
    <property type="entry name" value="Glycine dehydrogenase (decarboxylating), mitochondrial"/>
    <property type="match status" value="1"/>
</dbReference>
<dbReference type="NCBIfam" id="TIGR00461">
    <property type="entry name" value="gcvP"/>
    <property type="match status" value="1"/>
</dbReference>
<dbReference type="GeneID" id="95550033"/>
<comment type="subunit">
    <text evidence="6">Homodimer. The glycine cleavage system is composed of four proteins: P, T, L and H.</text>
</comment>
<comment type="catalytic activity">
    <reaction evidence="7 8">
        <text>N(6)-[(R)-lipoyl]-L-lysyl-[glycine-cleavage complex H protein] + glycine + H(+) = N(6)-[(R)-S(8)-aminomethyldihydrolipoyl]-L-lysyl-[glycine-cleavage complex H protein] + CO2</text>
        <dbReference type="Rhea" id="RHEA:24304"/>
        <dbReference type="Rhea" id="RHEA-COMP:10494"/>
        <dbReference type="Rhea" id="RHEA-COMP:10495"/>
        <dbReference type="ChEBI" id="CHEBI:15378"/>
        <dbReference type="ChEBI" id="CHEBI:16526"/>
        <dbReference type="ChEBI" id="CHEBI:57305"/>
        <dbReference type="ChEBI" id="CHEBI:83099"/>
        <dbReference type="ChEBI" id="CHEBI:83143"/>
        <dbReference type="EC" id="1.4.4.2"/>
    </reaction>
</comment>